<dbReference type="OMA" id="HRQHCIV"/>
<evidence type="ECO:0000256" key="1">
    <source>
        <dbReference type="ARBA" id="ARBA00012023"/>
    </source>
</evidence>
<comment type="function">
    <text evidence="6">Phosphorylates Ins(1,3,4,5,6)P5 at position 2 to form Ins(1,2,3,4,5,6)P6 (InsP6 or phytate).</text>
</comment>
<dbReference type="GO" id="GO:0035299">
    <property type="term" value="F:inositol-1,3,4,5,6-pentakisphosphate 2-kinase activity"/>
    <property type="evidence" value="ECO:0000318"/>
    <property type="project" value="GO_Central"/>
</dbReference>
<evidence type="ECO:0000256" key="6">
    <source>
        <dbReference type="RuleBase" id="RU364126"/>
    </source>
</evidence>
<dbReference type="GO" id="GO:0032958">
    <property type="term" value="P:inositol phosphate biosynthetic process"/>
    <property type="evidence" value="ECO:0000318"/>
    <property type="project" value="GO_Central"/>
</dbReference>
<evidence type="ECO:0000256" key="2">
    <source>
        <dbReference type="ARBA" id="ARBA00022679"/>
    </source>
</evidence>
<evidence type="ECO:0000256" key="5">
    <source>
        <dbReference type="ARBA" id="ARBA00022840"/>
    </source>
</evidence>
<dbReference type="FunCoup" id="A0A059BRD1">
    <property type="interactions" value="1903"/>
</dbReference>
<evidence type="ECO:0000256" key="4">
    <source>
        <dbReference type="ARBA" id="ARBA00022777"/>
    </source>
</evidence>
<dbReference type="Pfam" id="PF06090">
    <property type="entry name" value="Ins_P5_2-kin"/>
    <property type="match status" value="1"/>
</dbReference>
<reference evidence="7" key="1">
    <citation type="submission" date="2013-07" db="EMBL/GenBank/DDBJ databases">
        <title>The genome of Eucalyptus grandis.</title>
        <authorList>
            <person name="Schmutz J."/>
            <person name="Hayes R."/>
            <person name="Myburg A."/>
            <person name="Tuskan G."/>
            <person name="Grattapaglia D."/>
            <person name="Rokhsar D.S."/>
        </authorList>
    </citation>
    <scope>NUCLEOTIDE SEQUENCE</scope>
    <source>
        <tissue evidence="7">Leaf extractions</tissue>
    </source>
</reference>
<comment type="domain">
    <text evidence="6">The EXKPK motif is conserved in inositol-pentakisphosphate 2-kinases of both family 1 and 2.</text>
</comment>
<dbReference type="STRING" id="71139.A0A059BRD1"/>
<comment type="catalytic activity">
    <reaction evidence="6">
        <text>1D-myo-inositol 1,3,4,5,6-pentakisphosphate + ATP = 1D-myo-inositol hexakisphosphate + ADP + H(+)</text>
        <dbReference type="Rhea" id="RHEA:20313"/>
        <dbReference type="ChEBI" id="CHEBI:15378"/>
        <dbReference type="ChEBI" id="CHEBI:30616"/>
        <dbReference type="ChEBI" id="CHEBI:57733"/>
        <dbReference type="ChEBI" id="CHEBI:58130"/>
        <dbReference type="ChEBI" id="CHEBI:456216"/>
        <dbReference type="EC" id="2.7.1.158"/>
    </reaction>
</comment>
<keyword evidence="2 6" id="KW-0808">Transferase</keyword>
<name>A0A059BRD1_EUCGR</name>
<keyword evidence="5 6" id="KW-0067">ATP-binding</keyword>
<keyword evidence="4 6" id="KW-0418">Kinase</keyword>
<organism evidence="7">
    <name type="scientific">Eucalyptus grandis</name>
    <name type="common">Flooded gum</name>
    <dbReference type="NCBI Taxonomy" id="71139"/>
    <lineage>
        <taxon>Eukaryota</taxon>
        <taxon>Viridiplantae</taxon>
        <taxon>Streptophyta</taxon>
        <taxon>Embryophyta</taxon>
        <taxon>Tracheophyta</taxon>
        <taxon>Spermatophyta</taxon>
        <taxon>Magnoliopsida</taxon>
        <taxon>eudicotyledons</taxon>
        <taxon>Gunneridae</taxon>
        <taxon>Pentapetalae</taxon>
        <taxon>rosids</taxon>
        <taxon>malvids</taxon>
        <taxon>Myrtales</taxon>
        <taxon>Myrtaceae</taxon>
        <taxon>Myrtoideae</taxon>
        <taxon>Eucalypteae</taxon>
        <taxon>Eucalyptus</taxon>
    </lineage>
</organism>
<dbReference type="InterPro" id="IPR043001">
    <property type="entry name" value="IP5_2-K_N_lobe"/>
</dbReference>
<dbReference type="PANTHER" id="PTHR14456">
    <property type="entry name" value="INOSITOL POLYPHOSPHATE KINASE 1"/>
    <property type="match status" value="1"/>
</dbReference>
<dbReference type="Gramene" id="KCW68220">
    <property type="protein sequence ID" value="KCW68220"/>
    <property type="gene ID" value="EUGRSUZ_F01873"/>
</dbReference>
<dbReference type="GO" id="GO:0005524">
    <property type="term" value="F:ATP binding"/>
    <property type="evidence" value="ECO:0007669"/>
    <property type="project" value="UniProtKB-KW"/>
</dbReference>
<keyword evidence="3 6" id="KW-0547">Nucleotide-binding</keyword>
<proteinExistence type="predicted"/>
<protein>
    <recommendedName>
        <fullName evidence="1 6">Inositol-pentakisphosphate 2-kinase</fullName>
        <ecNumber evidence="1 6">2.7.1.158</ecNumber>
    </recommendedName>
</protein>
<sequence>MDLILEEKDAADWVYRGEGAANIVLTYTGSAPTFVGKVLRIRKAPENGTQSSNGILSFSNHERLLWKDFEELVQSPTKEIAAQKYVQHVITPLLGSKHVDAGIRVLVSKEFLEEIEINIKSHRPDWRIDAAKVDTLNKYALLISDHSLFPHGILKGNACISVEIKPKCGFLPFSKYIARQNAIKRSTTRFKMHQVLKFREKQIPNLSEYDPLDLFSGSKERILVALKALCNNPQNNFRVFLNNSLILGGFGGAVDNSTSTTAEALEDVLKYVIKEDDGLQTTSFLELLTETVYKSGVLDRLLDVQKLDNYDIEGAIHAYYNFISQPCSVCRELGEDKVSPISTLLHALPLNESLEIVKKFLIAATAKDCSLIFCFRRREDGGSDSSYDRVYLESTNQVFDYKVHFIDLDLKPLEKMEYYYKLDQKIVSAYTEALQNGQGTVNNHTVKM</sequence>
<evidence type="ECO:0000313" key="7">
    <source>
        <dbReference type="EMBL" id="KCW68220.1"/>
    </source>
</evidence>
<dbReference type="InterPro" id="IPR009286">
    <property type="entry name" value="Ins_P5_2-kin"/>
</dbReference>
<dbReference type="EMBL" id="KK198758">
    <property type="protein sequence ID" value="KCW68220.1"/>
    <property type="molecule type" value="Genomic_DNA"/>
</dbReference>
<dbReference type="EC" id="2.7.1.158" evidence="1 6"/>
<accession>A0A059BRD1</accession>
<dbReference type="AlphaFoldDB" id="A0A059BRD1"/>
<dbReference type="InParanoid" id="A0A059BRD1"/>
<dbReference type="GO" id="GO:0005634">
    <property type="term" value="C:nucleus"/>
    <property type="evidence" value="ECO:0000318"/>
    <property type="project" value="GO_Central"/>
</dbReference>
<evidence type="ECO:0000256" key="3">
    <source>
        <dbReference type="ARBA" id="ARBA00022741"/>
    </source>
</evidence>
<gene>
    <name evidence="7" type="ORF">EUGRSUZ_F01873</name>
</gene>
<dbReference type="PANTHER" id="PTHR14456:SF2">
    <property type="entry name" value="INOSITOL-PENTAKISPHOSPHATE 2-KINASE"/>
    <property type="match status" value="1"/>
</dbReference>
<dbReference type="Gene3D" id="3.30.200.110">
    <property type="entry name" value="Inositol-pentakisphosphate 2-kinase, N-lobe"/>
    <property type="match status" value="1"/>
</dbReference>
<dbReference type="eggNOG" id="KOG4749">
    <property type="taxonomic scope" value="Eukaryota"/>
</dbReference>